<proteinExistence type="predicted"/>
<feature type="region of interest" description="Disordered" evidence="1">
    <location>
        <begin position="1"/>
        <end position="20"/>
    </location>
</feature>
<gene>
    <name evidence="3" type="ORF">CGZ93_02635</name>
</gene>
<evidence type="ECO:0000256" key="2">
    <source>
        <dbReference type="SAM" id="Phobius"/>
    </source>
</evidence>
<feature type="transmembrane region" description="Helical" evidence="2">
    <location>
        <begin position="49"/>
        <end position="68"/>
    </location>
</feature>
<reference evidence="3 4" key="1">
    <citation type="submission" date="2017-07" db="EMBL/GenBank/DDBJ databases">
        <title>Draft whole genome sequences of clinical Proprionibacteriaceae strains.</title>
        <authorList>
            <person name="Bernier A.-M."/>
            <person name="Bernard K."/>
            <person name="Domingo M.-C."/>
        </authorList>
    </citation>
    <scope>NUCLEOTIDE SEQUENCE [LARGE SCALE GENOMIC DNA]</scope>
    <source>
        <strain evidence="3 4">NML 130396</strain>
    </source>
</reference>
<comment type="caution">
    <text evidence="3">The sequence shown here is derived from an EMBL/GenBank/DDBJ whole genome shotgun (WGS) entry which is preliminary data.</text>
</comment>
<name>A0A255HAK2_9ACTN</name>
<keyword evidence="2" id="KW-1133">Transmembrane helix</keyword>
<dbReference type="RefSeq" id="WP_094362607.1">
    <property type="nucleotide sequence ID" value="NZ_NMVQ01000002.1"/>
</dbReference>
<protein>
    <submittedName>
        <fullName evidence="3">Uncharacterized protein</fullName>
    </submittedName>
</protein>
<accession>A0A255HAK2</accession>
<feature type="transmembrane region" description="Helical" evidence="2">
    <location>
        <begin position="125"/>
        <end position="142"/>
    </location>
</feature>
<organism evidence="3 4">
    <name type="scientific">Enemella dayhoffiae</name>
    <dbReference type="NCBI Taxonomy" id="2016507"/>
    <lineage>
        <taxon>Bacteria</taxon>
        <taxon>Bacillati</taxon>
        <taxon>Actinomycetota</taxon>
        <taxon>Actinomycetes</taxon>
        <taxon>Propionibacteriales</taxon>
        <taxon>Propionibacteriaceae</taxon>
        <taxon>Enemella</taxon>
    </lineage>
</organism>
<dbReference type="Proteomes" id="UP000216311">
    <property type="component" value="Unassembled WGS sequence"/>
</dbReference>
<keyword evidence="2" id="KW-0472">Membrane</keyword>
<evidence type="ECO:0000313" key="4">
    <source>
        <dbReference type="Proteomes" id="UP000216311"/>
    </source>
</evidence>
<feature type="transmembrane region" description="Helical" evidence="2">
    <location>
        <begin position="88"/>
        <end position="113"/>
    </location>
</feature>
<sequence>MAANTLHSEQFPAEPSPDAHEQRTRIGWWPSLLGLGAGLLGGGGDGTSVTIASVVAVIALIYVAAAVTDRPPTAWWSLLVSIPVVLSGRLAGVAALPFLIMAALALALIIIGWRRGTWARACNRLQLYALAGFGAIAVAGALTDGTVAALLIAGGLIAHAAWDAVHLVRRSVVGPRYAELCAVLDAVLGLTILWGLL</sequence>
<dbReference type="OrthoDB" id="582306at2"/>
<evidence type="ECO:0000256" key="1">
    <source>
        <dbReference type="SAM" id="MobiDB-lite"/>
    </source>
</evidence>
<evidence type="ECO:0000313" key="3">
    <source>
        <dbReference type="EMBL" id="OYO24617.1"/>
    </source>
</evidence>
<feature type="transmembrane region" description="Helical" evidence="2">
    <location>
        <begin position="148"/>
        <end position="165"/>
    </location>
</feature>
<keyword evidence="4" id="KW-1185">Reference proteome</keyword>
<feature type="transmembrane region" description="Helical" evidence="2">
    <location>
        <begin position="26"/>
        <end position="42"/>
    </location>
</feature>
<dbReference type="EMBL" id="NMVQ01000002">
    <property type="protein sequence ID" value="OYO24617.1"/>
    <property type="molecule type" value="Genomic_DNA"/>
</dbReference>
<dbReference type="AlphaFoldDB" id="A0A255HAK2"/>
<keyword evidence="2" id="KW-0812">Transmembrane</keyword>